<dbReference type="InterPro" id="IPR018239">
    <property type="entry name" value="DNA_ligase_AS"/>
</dbReference>
<keyword evidence="2" id="KW-0234">DNA repair</keyword>
<dbReference type="PROSITE" id="PS01055">
    <property type="entry name" value="DNA_LIGASE_N1"/>
    <property type="match status" value="1"/>
</dbReference>
<comment type="caution">
    <text evidence="4">The sequence shown here is derived from an EMBL/GenBank/DDBJ whole genome shotgun (WGS) entry which is preliminary data.</text>
</comment>
<keyword evidence="1" id="KW-0227">DNA damage</keyword>
<dbReference type="Proteomes" id="UP001157125">
    <property type="component" value="Unassembled WGS sequence"/>
</dbReference>
<dbReference type="EMBL" id="BSUN01000001">
    <property type="protein sequence ID" value="GMA34575.1"/>
    <property type="molecule type" value="Genomic_DNA"/>
</dbReference>
<proteinExistence type="predicted"/>
<protein>
    <recommendedName>
        <fullName evidence="3">NAD-dependent DNA ligase adenylation domain-containing protein</fullName>
    </recommendedName>
</protein>
<keyword evidence="5" id="KW-1185">Reference proteome</keyword>
<name>A0ABQ6IB58_9MICO</name>
<sequence length="89" mass="9304">MAGAGGPRGGEQRVVCEPKIDGLSISLTYENGELVRGVTRGDGTTGEDVTANVLTIGTIPRTLTGSHVPRLVEVRGEVFLPVAAFEEPE</sequence>
<evidence type="ECO:0000313" key="4">
    <source>
        <dbReference type="EMBL" id="GMA34575.1"/>
    </source>
</evidence>
<evidence type="ECO:0000256" key="1">
    <source>
        <dbReference type="ARBA" id="ARBA00022763"/>
    </source>
</evidence>
<reference evidence="5" key="1">
    <citation type="journal article" date="2019" name="Int. J. Syst. Evol. Microbiol.">
        <title>The Global Catalogue of Microorganisms (GCM) 10K type strain sequencing project: providing services to taxonomists for standard genome sequencing and annotation.</title>
        <authorList>
            <consortium name="The Broad Institute Genomics Platform"/>
            <consortium name="The Broad Institute Genome Sequencing Center for Infectious Disease"/>
            <person name="Wu L."/>
            <person name="Ma J."/>
        </authorList>
    </citation>
    <scope>NUCLEOTIDE SEQUENCE [LARGE SCALE GENOMIC DNA]</scope>
    <source>
        <strain evidence="5">NBRC 112299</strain>
    </source>
</reference>
<feature type="domain" description="NAD-dependent DNA ligase adenylation" evidence="3">
    <location>
        <begin position="13"/>
        <end position="86"/>
    </location>
</feature>
<gene>
    <name evidence="4" type="ORF">GCM10025876_07790</name>
</gene>
<organism evidence="4 5">
    <name type="scientific">Demequina litorisediminis</name>
    <dbReference type="NCBI Taxonomy" id="1849022"/>
    <lineage>
        <taxon>Bacteria</taxon>
        <taxon>Bacillati</taxon>
        <taxon>Actinomycetota</taxon>
        <taxon>Actinomycetes</taxon>
        <taxon>Micrococcales</taxon>
        <taxon>Demequinaceae</taxon>
        <taxon>Demequina</taxon>
    </lineage>
</organism>
<dbReference type="InterPro" id="IPR013839">
    <property type="entry name" value="DNAligase_adenylation"/>
</dbReference>
<dbReference type="Pfam" id="PF01653">
    <property type="entry name" value="DNA_ligase_aden"/>
    <property type="match status" value="1"/>
</dbReference>
<evidence type="ECO:0000313" key="5">
    <source>
        <dbReference type="Proteomes" id="UP001157125"/>
    </source>
</evidence>
<evidence type="ECO:0000256" key="2">
    <source>
        <dbReference type="ARBA" id="ARBA00023204"/>
    </source>
</evidence>
<dbReference type="Gene3D" id="3.30.470.30">
    <property type="entry name" value="DNA ligase/mRNA capping enzyme"/>
    <property type="match status" value="1"/>
</dbReference>
<dbReference type="SUPFAM" id="SSF56091">
    <property type="entry name" value="DNA ligase/mRNA capping enzyme, catalytic domain"/>
    <property type="match status" value="1"/>
</dbReference>
<evidence type="ECO:0000259" key="3">
    <source>
        <dbReference type="Pfam" id="PF01653"/>
    </source>
</evidence>
<accession>A0ABQ6IB58</accession>